<keyword evidence="2" id="KW-1185">Reference proteome</keyword>
<reference evidence="1 2" key="1">
    <citation type="submission" date="2020-08" db="EMBL/GenBank/DDBJ databases">
        <title>Genome sequence of Sphingomonas daechungensis KACC 18115T.</title>
        <authorList>
            <person name="Hyun D.-W."/>
            <person name="Bae J.-W."/>
        </authorList>
    </citation>
    <scope>NUCLEOTIDE SEQUENCE [LARGE SCALE GENOMIC DNA]</scope>
    <source>
        <strain evidence="1 2">KACC 18115</strain>
    </source>
</reference>
<evidence type="ECO:0008006" key="3">
    <source>
        <dbReference type="Google" id="ProtNLM"/>
    </source>
</evidence>
<evidence type="ECO:0000313" key="2">
    <source>
        <dbReference type="Proteomes" id="UP000516134"/>
    </source>
</evidence>
<gene>
    <name evidence="1" type="ORF">H9L15_04815</name>
</gene>
<dbReference type="RefSeq" id="WP_187715360.1">
    <property type="nucleotide sequence ID" value="NZ_CP060780.1"/>
</dbReference>
<proteinExistence type="predicted"/>
<dbReference type="Proteomes" id="UP000516134">
    <property type="component" value="Chromosome"/>
</dbReference>
<organism evidence="1 2">
    <name type="scientific">Sphingomonas daechungensis</name>
    <dbReference type="NCBI Taxonomy" id="1176646"/>
    <lineage>
        <taxon>Bacteria</taxon>
        <taxon>Pseudomonadati</taxon>
        <taxon>Pseudomonadota</taxon>
        <taxon>Alphaproteobacteria</taxon>
        <taxon>Sphingomonadales</taxon>
        <taxon>Sphingomonadaceae</taxon>
        <taxon>Sphingomonas</taxon>
    </lineage>
</organism>
<sequence length="80" mass="9008">MLRVENGWAFVMAEPRRKGGKAIDGNQIFGEDFDNMDGLRVDAVLKKRNGRWAVADWAIGATDVWYCDVGPKSLKRDYGC</sequence>
<evidence type="ECO:0000313" key="1">
    <source>
        <dbReference type="EMBL" id="QNP43936.1"/>
    </source>
</evidence>
<accession>A0ABX6T392</accession>
<protein>
    <recommendedName>
        <fullName evidence="3">WG repeat-containing protein</fullName>
    </recommendedName>
</protein>
<name>A0ABX6T392_9SPHN</name>
<dbReference type="EMBL" id="CP060780">
    <property type="protein sequence ID" value="QNP43936.1"/>
    <property type="molecule type" value="Genomic_DNA"/>
</dbReference>